<name>A0A1F7IHI8_9BACT</name>
<evidence type="ECO:0000256" key="6">
    <source>
        <dbReference type="SAM" id="Phobius"/>
    </source>
</evidence>
<proteinExistence type="predicted"/>
<keyword evidence="3 6" id="KW-0812">Transmembrane</keyword>
<reference evidence="7 8" key="1">
    <citation type="journal article" date="2016" name="Nat. Commun.">
        <title>Thousands of microbial genomes shed light on interconnected biogeochemical processes in an aquifer system.</title>
        <authorList>
            <person name="Anantharaman K."/>
            <person name="Brown C.T."/>
            <person name="Hug L.A."/>
            <person name="Sharon I."/>
            <person name="Castelle C.J."/>
            <person name="Probst A.J."/>
            <person name="Thomas B.C."/>
            <person name="Singh A."/>
            <person name="Wilkins M.J."/>
            <person name="Karaoz U."/>
            <person name="Brodie E.L."/>
            <person name="Williams K.H."/>
            <person name="Hubbard S.S."/>
            <person name="Banfield J.F."/>
        </authorList>
    </citation>
    <scope>NUCLEOTIDE SEQUENCE [LARGE SCALE GENOMIC DNA]</scope>
</reference>
<evidence type="ECO:0000313" key="8">
    <source>
        <dbReference type="Proteomes" id="UP000179270"/>
    </source>
</evidence>
<evidence type="ECO:0000256" key="2">
    <source>
        <dbReference type="ARBA" id="ARBA00022475"/>
    </source>
</evidence>
<evidence type="ECO:0000256" key="5">
    <source>
        <dbReference type="ARBA" id="ARBA00023136"/>
    </source>
</evidence>
<feature type="transmembrane region" description="Helical" evidence="6">
    <location>
        <begin position="537"/>
        <end position="559"/>
    </location>
</feature>
<dbReference type="Gene3D" id="3.90.550.10">
    <property type="entry name" value="Spore Coat Polysaccharide Biosynthesis Protein SpsA, Chain A"/>
    <property type="match status" value="1"/>
</dbReference>
<dbReference type="GO" id="GO:0005886">
    <property type="term" value="C:plasma membrane"/>
    <property type="evidence" value="ECO:0007669"/>
    <property type="project" value="UniProtKB-SubCell"/>
</dbReference>
<dbReference type="InterPro" id="IPR029044">
    <property type="entry name" value="Nucleotide-diphossugar_trans"/>
</dbReference>
<feature type="transmembrane region" description="Helical" evidence="6">
    <location>
        <begin position="254"/>
        <end position="282"/>
    </location>
</feature>
<dbReference type="CDD" id="cd13128">
    <property type="entry name" value="MATE_Wzx_like"/>
    <property type="match status" value="1"/>
</dbReference>
<dbReference type="InterPro" id="IPR050833">
    <property type="entry name" value="Poly_Biosynth_Transport"/>
</dbReference>
<comment type="caution">
    <text evidence="7">The sequence shown here is derived from an EMBL/GenBank/DDBJ whole genome shotgun (WGS) entry which is preliminary data.</text>
</comment>
<keyword evidence="5 6" id="KW-0472">Membrane</keyword>
<feature type="transmembrane region" description="Helical" evidence="6">
    <location>
        <begin position="571"/>
        <end position="591"/>
    </location>
</feature>
<feature type="transmembrane region" description="Helical" evidence="6">
    <location>
        <begin position="628"/>
        <end position="652"/>
    </location>
</feature>
<protein>
    <submittedName>
        <fullName evidence="7">Uncharacterized protein</fullName>
    </submittedName>
</protein>
<evidence type="ECO:0000256" key="3">
    <source>
        <dbReference type="ARBA" id="ARBA00022692"/>
    </source>
</evidence>
<dbReference type="InterPro" id="IPR002797">
    <property type="entry name" value="Polysacc_synth"/>
</dbReference>
<gene>
    <name evidence="7" type="ORF">A3A74_01050</name>
</gene>
<feature type="transmembrane region" description="Helical" evidence="6">
    <location>
        <begin position="391"/>
        <end position="411"/>
    </location>
</feature>
<dbReference type="AlphaFoldDB" id="A0A1F7IHI8"/>
<comment type="subcellular location">
    <subcellularLocation>
        <location evidence="1">Cell membrane</location>
        <topology evidence="1">Multi-pass membrane protein</topology>
    </subcellularLocation>
</comment>
<feature type="transmembrane region" description="Helical" evidence="6">
    <location>
        <begin position="496"/>
        <end position="517"/>
    </location>
</feature>
<dbReference type="PANTHER" id="PTHR30250:SF11">
    <property type="entry name" value="O-ANTIGEN TRANSPORTER-RELATED"/>
    <property type="match status" value="1"/>
</dbReference>
<dbReference type="PANTHER" id="PTHR30250">
    <property type="entry name" value="PST FAMILY PREDICTED COLANIC ACID TRANSPORTER"/>
    <property type="match status" value="1"/>
</dbReference>
<organism evidence="7 8">
    <name type="scientific">Candidatus Roizmanbacteria bacterium RIFCSPLOWO2_01_FULL_35_13</name>
    <dbReference type="NCBI Taxonomy" id="1802055"/>
    <lineage>
        <taxon>Bacteria</taxon>
        <taxon>Candidatus Roizmaniibacteriota</taxon>
    </lineage>
</organism>
<feature type="transmembrane region" description="Helical" evidence="6">
    <location>
        <begin position="603"/>
        <end position="622"/>
    </location>
</feature>
<dbReference type="Pfam" id="PF01943">
    <property type="entry name" value="Polysacc_synt"/>
    <property type="match status" value="1"/>
</dbReference>
<evidence type="ECO:0000256" key="1">
    <source>
        <dbReference type="ARBA" id="ARBA00004651"/>
    </source>
</evidence>
<accession>A0A1F7IHI8</accession>
<dbReference type="EMBL" id="MGAF01000004">
    <property type="protein sequence ID" value="OGK42785.1"/>
    <property type="molecule type" value="Genomic_DNA"/>
</dbReference>
<feature type="transmembrane region" description="Helical" evidence="6">
    <location>
        <begin position="329"/>
        <end position="351"/>
    </location>
</feature>
<dbReference type="Proteomes" id="UP000179270">
    <property type="component" value="Unassembled WGS sequence"/>
</dbReference>
<feature type="transmembrane region" description="Helical" evidence="6">
    <location>
        <begin position="417"/>
        <end position="437"/>
    </location>
</feature>
<sequence length="662" mass="76466">MFWYFYMDADIMKIGFIFVLYKTPEEEKQRLMLEIIDLNLPDYKVYFIDNTNSGKGYAEGVNDGIRRALIGNCQLLIVGNPDISLKDINKNELLDGGKKFDIWGLVMKQQGKIYYGGEIDPWRLTGGLIIQKPKTRFKNTDWVSGSLMFIKKKAVDSIGYFSEDYFMYYEDVDYCQRAKMAGLRVGIDSKLIYEHFEVSVDNPDKQKFLSNSKKLFFRKYSNIGQKLYKIGRIPKTILEKQRFWTSQNDTRKGFFINFASLNVSSLLNKLLNFLLFIFLIRYLSPNEYGLYTLVWAQVLLFSPIVDLGTTSYGIIDLPTENKNKFISLFNLRLLVSILVFFLTGLTGFIIFKDNTRIVVYVLLTSFVIFSNVFSGSYLIKNAVTGKLYNSSFVSIIFNLVLISSLIISISISGSLPVIFLLTFIFYNLYSFVNYFLIKKDITDLNFKFEFKTWINFLKKSYAYVLIGFLASLYFRLDIFLLQILKSEREVGIYSAGYKFFEGLMFIAASYNISRLPVLAKLVKKGKIFLFSEVKKDILLLAGLGFLISVITYFLAPYILPVLLKGNYKDSIIVVRTVMFALPFILISSVFLNTMYVLNKAKIVILVFSVQVIFNFVLNFIFIPKYSYIASSYVTVLSEIVNVVMLIVIYQFIIKKIKNENIT</sequence>
<dbReference type="STRING" id="1802055.A3A74_01050"/>
<feature type="transmembrane region" description="Helical" evidence="6">
    <location>
        <begin position="461"/>
        <end position="484"/>
    </location>
</feature>
<evidence type="ECO:0000256" key="4">
    <source>
        <dbReference type="ARBA" id="ARBA00022989"/>
    </source>
</evidence>
<feature type="transmembrane region" description="Helical" evidence="6">
    <location>
        <begin position="357"/>
        <end position="379"/>
    </location>
</feature>
<feature type="transmembrane region" description="Helical" evidence="6">
    <location>
        <begin position="288"/>
        <end position="308"/>
    </location>
</feature>
<dbReference type="SUPFAM" id="SSF53448">
    <property type="entry name" value="Nucleotide-diphospho-sugar transferases"/>
    <property type="match status" value="1"/>
</dbReference>
<evidence type="ECO:0000313" key="7">
    <source>
        <dbReference type="EMBL" id="OGK42785.1"/>
    </source>
</evidence>
<keyword evidence="4 6" id="KW-1133">Transmembrane helix</keyword>
<keyword evidence="2" id="KW-1003">Cell membrane</keyword>